<dbReference type="RefSeq" id="WP_306278107.1">
    <property type="nucleotide sequence ID" value="NZ_OBEK01000005.1"/>
</dbReference>
<proteinExistence type="predicted"/>
<protein>
    <submittedName>
        <fullName evidence="1">Uncharacterized protein</fullName>
    </submittedName>
</protein>
<evidence type="ECO:0000313" key="2">
    <source>
        <dbReference type="Proteomes" id="UP000219356"/>
    </source>
</evidence>
<organism evidence="1 2">
    <name type="scientific">Terribacillus aidingensis</name>
    <dbReference type="NCBI Taxonomy" id="586416"/>
    <lineage>
        <taxon>Bacteria</taxon>
        <taxon>Bacillati</taxon>
        <taxon>Bacillota</taxon>
        <taxon>Bacilli</taxon>
        <taxon>Bacillales</taxon>
        <taxon>Bacillaceae</taxon>
        <taxon>Terribacillus</taxon>
    </lineage>
</organism>
<sequence length="35" mass="4077">MLHNISREADQNLLHRRAIIHGFVGNGIRMPFFTN</sequence>
<evidence type="ECO:0000313" key="1">
    <source>
        <dbReference type="EMBL" id="SNZ16749.1"/>
    </source>
</evidence>
<keyword evidence="2" id="KW-1185">Reference proteome</keyword>
<dbReference type="NCBIfam" id="NF041642">
    <property type="entry name" value="RAxF_45"/>
    <property type="match status" value="1"/>
</dbReference>
<dbReference type="AlphaFoldDB" id="A0A285P4T2"/>
<gene>
    <name evidence="1" type="ORF">SAMN05421503_2994</name>
</gene>
<name>A0A285P4T2_9BACI</name>
<dbReference type="InterPro" id="IPR048146">
    <property type="entry name" value="RAxF_45-like"/>
</dbReference>
<accession>A0A285P4T2</accession>
<dbReference type="EMBL" id="OBEK01000005">
    <property type="protein sequence ID" value="SNZ16749.1"/>
    <property type="molecule type" value="Genomic_DNA"/>
</dbReference>
<reference evidence="2" key="1">
    <citation type="submission" date="2017-09" db="EMBL/GenBank/DDBJ databases">
        <authorList>
            <person name="Varghese N."/>
            <person name="Submissions S."/>
        </authorList>
    </citation>
    <scope>NUCLEOTIDE SEQUENCE [LARGE SCALE GENOMIC DNA]</scope>
    <source>
        <strain evidence="2">CGMCC 1.8913</strain>
    </source>
</reference>
<dbReference type="Proteomes" id="UP000219356">
    <property type="component" value="Unassembled WGS sequence"/>
</dbReference>